<feature type="region of interest" description="Disordered" evidence="1">
    <location>
        <begin position="263"/>
        <end position="288"/>
    </location>
</feature>
<evidence type="ECO:0000313" key="4">
    <source>
        <dbReference type="Proteomes" id="UP001597304"/>
    </source>
</evidence>
<evidence type="ECO:0000313" key="3">
    <source>
        <dbReference type="EMBL" id="MFD1710201.1"/>
    </source>
</evidence>
<proteinExistence type="predicted"/>
<organism evidence="3 4">
    <name type="scientific">Ottowia flava</name>
    <dbReference type="NCBI Taxonomy" id="2675430"/>
    <lineage>
        <taxon>Bacteria</taxon>
        <taxon>Pseudomonadati</taxon>
        <taxon>Pseudomonadota</taxon>
        <taxon>Betaproteobacteria</taxon>
        <taxon>Burkholderiales</taxon>
        <taxon>Comamonadaceae</taxon>
        <taxon>Ottowia</taxon>
    </lineage>
</organism>
<keyword evidence="4" id="KW-1185">Reference proteome</keyword>
<dbReference type="Proteomes" id="UP001597304">
    <property type="component" value="Unassembled WGS sequence"/>
</dbReference>
<feature type="region of interest" description="Disordered" evidence="1">
    <location>
        <begin position="66"/>
        <end position="146"/>
    </location>
</feature>
<evidence type="ECO:0000256" key="2">
    <source>
        <dbReference type="SAM" id="Phobius"/>
    </source>
</evidence>
<sequence length="288" mass="30783">MLASIAQTPFFDAPDAGALRLQRKRLVTALSVAVLVHAVVLVALAMPPRFKLGIDRADPVVTRWIPLPATPSPGVAREEPAPAEPSRPKAEAPAKPKERPERTRPTPRPARDDDKSAATQVAEAPTDAASAASSPLPEGQDPLRMLPTTPERFQMLDRLSRDVDADPSLFAPGNAISVTIDLNGQPKVWRFIIVAGETVKSMGGLDVPTLRLLHYPENDRDDRVEVWLVPQLAYRPIQINVTSPGALTAQNYTARAALDQLDRAARGEPPAGTALGAGASAPNKPASQ</sequence>
<dbReference type="EMBL" id="JBHUEJ010000015">
    <property type="protein sequence ID" value="MFD1710201.1"/>
    <property type="molecule type" value="Genomic_DNA"/>
</dbReference>
<keyword evidence="2" id="KW-1133">Transmembrane helix</keyword>
<gene>
    <name evidence="3" type="ORF">ACFSF0_06265</name>
</gene>
<feature type="compositionally biased region" description="Low complexity" evidence="1">
    <location>
        <begin position="122"/>
        <end position="137"/>
    </location>
</feature>
<evidence type="ECO:0000256" key="1">
    <source>
        <dbReference type="SAM" id="MobiDB-lite"/>
    </source>
</evidence>
<feature type="transmembrane region" description="Helical" evidence="2">
    <location>
        <begin position="26"/>
        <end position="46"/>
    </location>
</feature>
<feature type="compositionally biased region" description="Basic and acidic residues" evidence="1">
    <location>
        <begin position="76"/>
        <end position="116"/>
    </location>
</feature>
<protein>
    <recommendedName>
        <fullName evidence="5">DUF3108 domain-containing protein</fullName>
    </recommendedName>
</protein>
<name>A0ABW4KTS1_9BURK</name>
<accession>A0ABW4KTS1</accession>
<keyword evidence="2" id="KW-0812">Transmembrane</keyword>
<comment type="caution">
    <text evidence="3">The sequence shown here is derived from an EMBL/GenBank/DDBJ whole genome shotgun (WGS) entry which is preliminary data.</text>
</comment>
<evidence type="ECO:0008006" key="5">
    <source>
        <dbReference type="Google" id="ProtNLM"/>
    </source>
</evidence>
<dbReference type="RefSeq" id="WP_147911958.1">
    <property type="nucleotide sequence ID" value="NZ_JBHUEJ010000015.1"/>
</dbReference>
<keyword evidence="2" id="KW-0472">Membrane</keyword>
<reference evidence="4" key="1">
    <citation type="journal article" date="2019" name="Int. J. Syst. Evol. Microbiol.">
        <title>The Global Catalogue of Microorganisms (GCM) 10K type strain sequencing project: providing services to taxonomists for standard genome sequencing and annotation.</title>
        <authorList>
            <consortium name="The Broad Institute Genomics Platform"/>
            <consortium name="The Broad Institute Genome Sequencing Center for Infectious Disease"/>
            <person name="Wu L."/>
            <person name="Ma J."/>
        </authorList>
    </citation>
    <scope>NUCLEOTIDE SEQUENCE [LARGE SCALE GENOMIC DNA]</scope>
    <source>
        <strain evidence="4">LMG 29247</strain>
    </source>
</reference>